<evidence type="ECO:0000313" key="1">
    <source>
        <dbReference type="EMBL" id="CAG5073986.1"/>
    </source>
</evidence>
<dbReference type="EMBL" id="CAJNRD030001114">
    <property type="protein sequence ID" value="CAG5073986.1"/>
    <property type="molecule type" value="Genomic_DNA"/>
</dbReference>
<organism evidence="1 2">
    <name type="scientific">Cotesia congregata</name>
    <name type="common">Parasitoid wasp</name>
    <name type="synonym">Apanteles congregatus</name>
    <dbReference type="NCBI Taxonomy" id="51543"/>
    <lineage>
        <taxon>Eukaryota</taxon>
        <taxon>Metazoa</taxon>
        <taxon>Ecdysozoa</taxon>
        <taxon>Arthropoda</taxon>
        <taxon>Hexapoda</taxon>
        <taxon>Insecta</taxon>
        <taxon>Pterygota</taxon>
        <taxon>Neoptera</taxon>
        <taxon>Endopterygota</taxon>
        <taxon>Hymenoptera</taxon>
        <taxon>Apocrita</taxon>
        <taxon>Ichneumonoidea</taxon>
        <taxon>Braconidae</taxon>
        <taxon>Microgastrinae</taxon>
        <taxon>Cotesia</taxon>
    </lineage>
</organism>
<reference evidence="1" key="1">
    <citation type="submission" date="2021-04" db="EMBL/GenBank/DDBJ databases">
        <authorList>
            <person name="Chebbi M.A.C M."/>
        </authorList>
    </citation>
    <scope>NUCLEOTIDE SEQUENCE</scope>
</reference>
<sequence length="91" mass="10674">MYSDGTFLKRSIYYRLDESNLDPPKRVDHLFICAEAGKLCSDKVRTSLQNLTERNYEANLDACIRQLPRGPLMKEICVFFKEIERRKDTKA</sequence>
<keyword evidence="2" id="KW-1185">Reference proteome</keyword>
<dbReference type="Proteomes" id="UP000786811">
    <property type="component" value="Unassembled WGS sequence"/>
</dbReference>
<protein>
    <submittedName>
        <fullName evidence="1">Uncharacterized protein</fullName>
    </submittedName>
</protein>
<name>A0A8J2EIK9_COTCN</name>
<evidence type="ECO:0000313" key="2">
    <source>
        <dbReference type="Proteomes" id="UP000786811"/>
    </source>
</evidence>
<gene>
    <name evidence="1" type="ORF">HICCMSTLAB_LOCUS758</name>
</gene>
<comment type="caution">
    <text evidence="1">The sequence shown here is derived from an EMBL/GenBank/DDBJ whole genome shotgun (WGS) entry which is preliminary data.</text>
</comment>
<dbReference type="AlphaFoldDB" id="A0A8J2EIK9"/>
<proteinExistence type="predicted"/>
<accession>A0A8J2EIK9</accession>